<sequence length="88" mass="9196">MSRTSLHELQAHGNTALHMAAGLQGAAHQEEIIGLLLSHGADPSLRNLDNDQPIHLLPAGTKGERLRGLLRRGKGIGAASLPGKDPAV</sequence>
<dbReference type="PANTHER" id="PTHR24124">
    <property type="entry name" value="ANKYRIN REPEAT FAMILY A"/>
    <property type="match status" value="1"/>
</dbReference>
<evidence type="ECO:0000313" key="4">
    <source>
        <dbReference type="EMBL" id="KAG7471384.1"/>
    </source>
</evidence>
<dbReference type="Proteomes" id="UP001046870">
    <property type="component" value="Chromosome 9"/>
</dbReference>
<evidence type="ECO:0000313" key="5">
    <source>
        <dbReference type="Proteomes" id="UP001046870"/>
    </source>
</evidence>
<keyword evidence="1" id="KW-0677">Repeat</keyword>
<dbReference type="AlphaFoldDB" id="A0A9D3Q0S1"/>
<organism evidence="4 5">
    <name type="scientific">Megalops atlanticus</name>
    <name type="common">Tarpon</name>
    <name type="synonym">Clupea gigantea</name>
    <dbReference type="NCBI Taxonomy" id="7932"/>
    <lineage>
        <taxon>Eukaryota</taxon>
        <taxon>Metazoa</taxon>
        <taxon>Chordata</taxon>
        <taxon>Craniata</taxon>
        <taxon>Vertebrata</taxon>
        <taxon>Euteleostomi</taxon>
        <taxon>Actinopterygii</taxon>
        <taxon>Neopterygii</taxon>
        <taxon>Teleostei</taxon>
        <taxon>Elopiformes</taxon>
        <taxon>Megalopidae</taxon>
        <taxon>Megalops</taxon>
    </lineage>
</organism>
<dbReference type="Pfam" id="PF00023">
    <property type="entry name" value="Ank"/>
    <property type="match status" value="1"/>
</dbReference>
<gene>
    <name evidence="4" type="ORF">MATL_G00124020</name>
</gene>
<dbReference type="PANTHER" id="PTHR24124:SF7">
    <property type="entry name" value="NF-KAPPA-B INHIBITOR DELTA"/>
    <property type="match status" value="1"/>
</dbReference>
<dbReference type="PROSITE" id="PS50088">
    <property type="entry name" value="ANK_REPEAT"/>
    <property type="match status" value="1"/>
</dbReference>
<dbReference type="OrthoDB" id="341259at2759"/>
<evidence type="ECO:0000256" key="2">
    <source>
        <dbReference type="ARBA" id="ARBA00023043"/>
    </source>
</evidence>
<dbReference type="EMBL" id="JAFDVH010000009">
    <property type="protein sequence ID" value="KAG7471384.1"/>
    <property type="molecule type" value="Genomic_DNA"/>
</dbReference>
<keyword evidence="5" id="KW-1185">Reference proteome</keyword>
<protein>
    <submittedName>
        <fullName evidence="4">Uncharacterized protein</fullName>
    </submittedName>
</protein>
<dbReference type="InterPro" id="IPR036770">
    <property type="entry name" value="Ankyrin_rpt-contain_sf"/>
</dbReference>
<evidence type="ECO:0000256" key="3">
    <source>
        <dbReference type="PROSITE-ProRule" id="PRU00023"/>
    </source>
</evidence>
<dbReference type="GO" id="GO:0010468">
    <property type="term" value="P:regulation of gene expression"/>
    <property type="evidence" value="ECO:0007669"/>
    <property type="project" value="TreeGrafter"/>
</dbReference>
<dbReference type="GO" id="GO:0005634">
    <property type="term" value="C:nucleus"/>
    <property type="evidence" value="ECO:0007669"/>
    <property type="project" value="TreeGrafter"/>
</dbReference>
<dbReference type="SUPFAM" id="SSF48403">
    <property type="entry name" value="Ankyrin repeat"/>
    <property type="match status" value="1"/>
</dbReference>
<evidence type="ECO:0000256" key="1">
    <source>
        <dbReference type="ARBA" id="ARBA00022737"/>
    </source>
</evidence>
<accession>A0A9D3Q0S1</accession>
<feature type="repeat" description="ANK" evidence="3">
    <location>
        <begin position="12"/>
        <end position="48"/>
    </location>
</feature>
<reference evidence="4" key="1">
    <citation type="submission" date="2021-01" db="EMBL/GenBank/DDBJ databases">
        <authorList>
            <person name="Zahm M."/>
            <person name="Roques C."/>
            <person name="Cabau C."/>
            <person name="Klopp C."/>
            <person name="Donnadieu C."/>
            <person name="Jouanno E."/>
            <person name="Lampietro C."/>
            <person name="Louis A."/>
            <person name="Herpin A."/>
            <person name="Echchiki A."/>
            <person name="Berthelot C."/>
            <person name="Parey E."/>
            <person name="Roest-Crollius H."/>
            <person name="Braasch I."/>
            <person name="Postlethwait J."/>
            <person name="Bobe J."/>
            <person name="Montfort J."/>
            <person name="Bouchez O."/>
            <person name="Begum T."/>
            <person name="Mejri S."/>
            <person name="Adams A."/>
            <person name="Chen W.-J."/>
            <person name="Guiguen Y."/>
        </authorList>
    </citation>
    <scope>NUCLEOTIDE SEQUENCE</scope>
    <source>
        <strain evidence="4">YG-15Mar2019-1</strain>
        <tissue evidence="4">Brain</tissue>
    </source>
</reference>
<keyword evidence="2 3" id="KW-0040">ANK repeat</keyword>
<name>A0A9D3Q0S1_MEGAT</name>
<proteinExistence type="predicted"/>
<dbReference type="Gene3D" id="1.25.40.20">
    <property type="entry name" value="Ankyrin repeat-containing domain"/>
    <property type="match status" value="1"/>
</dbReference>
<comment type="caution">
    <text evidence="4">The sequence shown here is derived from an EMBL/GenBank/DDBJ whole genome shotgun (WGS) entry which is preliminary data.</text>
</comment>
<dbReference type="PROSITE" id="PS50297">
    <property type="entry name" value="ANK_REP_REGION"/>
    <property type="match status" value="1"/>
</dbReference>
<dbReference type="InterPro" id="IPR002110">
    <property type="entry name" value="Ankyrin_rpt"/>
</dbReference>